<dbReference type="Proteomes" id="UP001139353">
    <property type="component" value="Unassembled WGS sequence"/>
</dbReference>
<dbReference type="RefSeq" id="WP_275682267.1">
    <property type="nucleotide sequence ID" value="NZ_JAJLJH010000002.1"/>
</dbReference>
<evidence type="ECO:0000313" key="2">
    <source>
        <dbReference type="Proteomes" id="UP001139353"/>
    </source>
</evidence>
<organism evidence="1 2">
    <name type="scientific">Scleromatobacter humisilvae</name>
    <dbReference type="NCBI Taxonomy" id="2897159"/>
    <lineage>
        <taxon>Bacteria</taxon>
        <taxon>Pseudomonadati</taxon>
        <taxon>Pseudomonadota</taxon>
        <taxon>Betaproteobacteria</taxon>
        <taxon>Burkholderiales</taxon>
        <taxon>Sphaerotilaceae</taxon>
        <taxon>Scleromatobacter</taxon>
    </lineage>
</organism>
<evidence type="ECO:0000313" key="1">
    <source>
        <dbReference type="EMBL" id="MCK9686239.1"/>
    </source>
</evidence>
<name>A0A9X2C1Y5_9BURK</name>
<dbReference type="EMBL" id="JAJLJH010000002">
    <property type="protein sequence ID" value="MCK9686239.1"/>
    <property type="molecule type" value="Genomic_DNA"/>
</dbReference>
<accession>A0A9X2C1Y5</accession>
<protein>
    <submittedName>
        <fullName evidence="1">Uncharacterized protein</fullName>
    </submittedName>
</protein>
<proteinExistence type="predicted"/>
<keyword evidence="2" id="KW-1185">Reference proteome</keyword>
<dbReference type="AlphaFoldDB" id="A0A9X2C1Y5"/>
<gene>
    <name evidence="1" type="ORF">LPC04_11030</name>
</gene>
<comment type="caution">
    <text evidence="1">The sequence shown here is derived from an EMBL/GenBank/DDBJ whole genome shotgun (WGS) entry which is preliminary data.</text>
</comment>
<reference evidence="1" key="1">
    <citation type="submission" date="2021-11" db="EMBL/GenBank/DDBJ databases">
        <title>BS-T2-15 a new species belonging to the Comamonadaceae family isolated from the soil of a French oak forest.</title>
        <authorList>
            <person name="Mieszkin S."/>
            <person name="Alain K."/>
        </authorList>
    </citation>
    <scope>NUCLEOTIDE SEQUENCE</scope>
    <source>
        <strain evidence="1">BS-T2-15</strain>
    </source>
</reference>
<sequence length="87" mass="9191">MTITLTGLVFTAAAVDGAAATSNETAAAMAATTRREEEDWRDKGVPVGGIPLIVRARQPRATSSFTSTFDCTPLIGYAHCALTSRFK</sequence>